<evidence type="ECO:0000313" key="4">
    <source>
        <dbReference type="Proteomes" id="UP000823775"/>
    </source>
</evidence>
<feature type="non-terminal residue" evidence="3">
    <location>
        <position position="1"/>
    </location>
</feature>
<feature type="domain" description="Putative plant transposon protein" evidence="2">
    <location>
        <begin position="171"/>
        <end position="313"/>
    </location>
</feature>
<dbReference type="Pfam" id="PF20167">
    <property type="entry name" value="Transposase_32"/>
    <property type="match status" value="1"/>
</dbReference>
<evidence type="ECO:0000256" key="1">
    <source>
        <dbReference type="SAM" id="MobiDB-lite"/>
    </source>
</evidence>
<feature type="region of interest" description="Disordered" evidence="1">
    <location>
        <begin position="131"/>
        <end position="154"/>
    </location>
</feature>
<accession>A0ABS8TI54</accession>
<gene>
    <name evidence="3" type="ORF">HAX54_010449</name>
</gene>
<evidence type="ECO:0000313" key="3">
    <source>
        <dbReference type="EMBL" id="MCD7470521.1"/>
    </source>
</evidence>
<proteinExistence type="predicted"/>
<dbReference type="EMBL" id="JACEIK010001578">
    <property type="protein sequence ID" value="MCD7470521.1"/>
    <property type="molecule type" value="Genomic_DNA"/>
</dbReference>
<dbReference type="Proteomes" id="UP000823775">
    <property type="component" value="Unassembled WGS sequence"/>
</dbReference>
<name>A0ABS8TI54_DATST</name>
<comment type="caution">
    <text evidence="3">The sequence shown here is derived from an EMBL/GenBank/DDBJ whole genome shotgun (WGS) entry which is preliminary data.</text>
</comment>
<evidence type="ECO:0000259" key="2">
    <source>
        <dbReference type="Pfam" id="PF20167"/>
    </source>
</evidence>
<sequence length="425" mass="48366">DYDDGYCGNQGRNNVLFVDTSSQGSTEVLPPHMESTLEVVLEKVLATKEGVQDLQSKLLDLTSTVKSHEWEMEEEGIEELIVDAFLKGEEFKEIHDVHKEVKQWDENQIGEPPLRTREAQFKCRQNQAPIPSSALNVPRRTSEPAGESPGKSAKRRLTTDLASIIMFQGIFTIPVDPYFPELVWEFYASYRAQQQLMKLEDRTEAFPCLTSVWVRGQEVQVTPEEINSLYWEEPISPHPILRQKIEDKENQFQWNTSKVPIEVMILLECIMKHVHINMGEIIADQFKQKAKQQAIALPLSSLLSMLCLRAECPLWHSLDKTIQDHGVITLDTKIDKAGPMIKRAREKMHENQLVRLSKAIPSMIQSALKKALQPVMDKLTHLGSKVDVLESEATTLQQEVATYTAYTNRPMPYDPEAVPPQVEAP</sequence>
<keyword evidence="4" id="KW-1185">Reference proteome</keyword>
<reference evidence="3 4" key="1">
    <citation type="journal article" date="2021" name="BMC Genomics">
        <title>Datura genome reveals duplications of psychoactive alkaloid biosynthetic genes and high mutation rate following tissue culture.</title>
        <authorList>
            <person name="Rajewski A."/>
            <person name="Carter-House D."/>
            <person name="Stajich J."/>
            <person name="Litt A."/>
        </authorList>
    </citation>
    <scope>NUCLEOTIDE SEQUENCE [LARGE SCALE GENOMIC DNA]</scope>
    <source>
        <strain evidence="3">AR-01</strain>
    </source>
</reference>
<organism evidence="3 4">
    <name type="scientific">Datura stramonium</name>
    <name type="common">Jimsonweed</name>
    <name type="synonym">Common thornapple</name>
    <dbReference type="NCBI Taxonomy" id="4076"/>
    <lineage>
        <taxon>Eukaryota</taxon>
        <taxon>Viridiplantae</taxon>
        <taxon>Streptophyta</taxon>
        <taxon>Embryophyta</taxon>
        <taxon>Tracheophyta</taxon>
        <taxon>Spermatophyta</taxon>
        <taxon>Magnoliopsida</taxon>
        <taxon>eudicotyledons</taxon>
        <taxon>Gunneridae</taxon>
        <taxon>Pentapetalae</taxon>
        <taxon>asterids</taxon>
        <taxon>lamiids</taxon>
        <taxon>Solanales</taxon>
        <taxon>Solanaceae</taxon>
        <taxon>Solanoideae</taxon>
        <taxon>Datureae</taxon>
        <taxon>Datura</taxon>
    </lineage>
</organism>
<dbReference type="InterPro" id="IPR046796">
    <property type="entry name" value="Transposase_32_dom"/>
</dbReference>
<protein>
    <recommendedName>
        <fullName evidence="2">Putative plant transposon protein domain-containing protein</fullName>
    </recommendedName>
</protein>